<evidence type="ECO:0000256" key="2">
    <source>
        <dbReference type="ARBA" id="ARBA00029447"/>
    </source>
</evidence>
<comment type="similarity">
    <text evidence="2">Belongs to the methyl-accepting chemotaxis (MCP) protein family.</text>
</comment>
<name>A0A1H9QLN5_9BURK</name>
<dbReference type="GO" id="GO:0007165">
    <property type="term" value="P:signal transduction"/>
    <property type="evidence" value="ECO:0007669"/>
    <property type="project" value="UniProtKB-KW"/>
</dbReference>
<dbReference type="PROSITE" id="PS50111">
    <property type="entry name" value="CHEMOTAXIS_TRANSDUC_2"/>
    <property type="match status" value="1"/>
</dbReference>
<dbReference type="GO" id="GO:0004888">
    <property type="term" value="F:transmembrane signaling receptor activity"/>
    <property type="evidence" value="ECO:0007669"/>
    <property type="project" value="TreeGrafter"/>
</dbReference>
<dbReference type="PROSITE" id="PS50885">
    <property type="entry name" value="HAMP"/>
    <property type="match status" value="1"/>
</dbReference>
<dbReference type="PANTHER" id="PTHR43531">
    <property type="entry name" value="PROTEIN ICFG"/>
    <property type="match status" value="1"/>
</dbReference>
<evidence type="ECO:0000313" key="7">
    <source>
        <dbReference type="EMBL" id="SER61491.1"/>
    </source>
</evidence>
<dbReference type="CDD" id="cd12912">
    <property type="entry name" value="PDC2_MCP_like"/>
    <property type="match status" value="1"/>
</dbReference>
<dbReference type="GO" id="GO:0005886">
    <property type="term" value="C:plasma membrane"/>
    <property type="evidence" value="ECO:0007669"/>
    <property type="project" value="TreeGrafter"/>
</dbReference>
<evidence type="ECO:0000259" key="5">
    <source>
        <dbReference type="PROSITE" id="PS50111"/>
    </source>
</evidence>
<evidence type="ECO:0000256" key="4">
    <source>
        <dbReference type="SAM" id="Phobius"/>
    </source>
</evidence>
<feature type="domain" description="HAMP" evidence="6">
    <location>
        <begin position="316"/>
        <end position="368"/>
    </location>
</feature>
<keyword evidence="4" id="KW-1133">Transmembrane helix</keyword>
<dbReference type="Pfam" id="PF00015">
    <property type="entry name" value="MCPsignal"/>
    <property type="match status" value="1"/>
</dbReference>
<dbReference type="SMART" id="SM00304">
    <property type="entry name" value="HAMP"/>
    <property type="match status" value="1"/>
</dbReference>
<keyword evidence="4" id="KW-0472">Membrane</keyword>
<proteinExistence type="inferred from homology"/>
<evidence type="ECO:0000256" key="3">
    <source>
        <dbReference type="PROSITE-ProRule" id="PRU00284"/>
    </source>
</evidence>
<accession>A0A1H9QLN5</accession>
<gene>
    <name evidence="7" type="ORF">SAMN02982919_02691</name>
</gene>
<dbReference type="InterPro" id="IPR051310">
    <property type="entry name" value="MCP_chemotaxis"/>
</dbReference>
<keyword evidence="8" id="KW-1185">Reference proteome</keyword>
<keyword evidence="3" id="KW-0807">Transducer</keyword>
<dbReference type="PANTHER" id="PTHR43531:SF7">
    <property type="entry name" value="AEROTAXIS RECEPTOR"/>
    <property type="match status" value="1"/>
</dbReference>
<dbReference type="AlphaFoldDB" id="A0A1H9QLN5"/>
<dbReference type="CDD" id="cd06225">
    <property type="entry name" value="HAMP"/>
    <property type="match status" value="1"/>
</dbReference>
<dbReference type="FunFam" id="1.10.287.950:FF:000001">
    <property type="entry name" value="Methyl-accepting chemotaxis sensory transducer"/>
    <property type="match status" value="1"/>
</dbReference>
<comment type="subcellular location">
    <subcellularLocation>
        <location evidence="1">Membrane</location>
    </subcellularLocation>
</comment>
<feature type="transmembrane region" description="Helical" evidence="4">
    <location>
        <begin position="294"/>
        <end position="314"/>
    </location>
</feature>
<protein>
    <submittedName>
        <fullName evidence="7">Methyl-accepting chemotaxis sensory transducer with Cache sensor</fullName>
    </submittedName>
</protein>
<organism evidence="7 8">
    <name type="scientific">Giesbergeria anulus</name>
    <dbReference type="NCBI Taxonomy" id="180197"/>
    <lineage>
        <taxon>Bacteria</taxon>
        <taxon>Pseudomonadati</taxon>
        <taxon>Pseudomonadota</taxon>
        <taxon>Betaproteobacteria</taxon>
        <taxon>Burkholderiales</taxon>
        <taxon>Comamonadaceae</taxon>
        <taxon>Giesbergeria</taxon>
    </lineage>
</organism>
<dbReference type="STRING" id="180197.SAMN02982919_02691"/>
<evidence type="ECO:0000313" key="8">
    <source>
        <dbReference type="Proteomes" id="UP000199766"/>
    </source>
</evidence>
<reference evidence="7 8" key="1">
    <citation type="submission" date="2016-10" db="EMBL/GenBank/DDBJ databases">
        <authorList>
            <person name="de Groot N.N."/>
        </authorList>
    </citation>
    <scope>NUCLEOTIDE SEQUENCE [LARGE SCALE GENOMIC DNA]</scope>
    <source>
        <strain evidence="7 8">ATCC 35958</strain>
    </source>
</reference>
<evidence type="ECO:0000259" key="6">
    <source>
        <dbReference type="PROSITE" id="PS50885"/>
    </source>
</evidence>
<dbReference type="InterPro" id="IPR003660">
    <property type="entry name" value="HAMP_dom"/>
</dbReference>
<dbReference type="EMBL" id="FOGD01000011">
    <property type="protein sequence ID" value="SER61491.1"/>
    <property type="molecule type" value="Genomic_DNA"/>
</dbReference>
<dbReference type="Gene3D" id="1.10.287.950">
    <property type="entry name" value="Methyl-accepting chemotaxis protein"/>
    <property type="match status" value="1"/>
</dbReference>
<sequence length="617" mass="65658">MLHHFKNLSISTKSIGSLVLSLILFSAISATISSSMITKEIHQRAFTEELPALVQGIRSDIQRQLAPSINAARGMADNAFLIDWDRAGMPESGHATWLRYANAIKKQQSAAGVFWCSESGMKYQKDDGSTRTILPTETWFSEALNSKVDYALNLDLDVAAQNYMMFINVRVDGPVGQRAVTGLALSVDAVAQSIAQYKIADSGVVYLVRANGSILMHQDKALIDGKHHLKDMPGLDATMASQLLGQQAFGQVRYQKEGNDYIMVSAPIPELQAYVIAEVPISELTGPILQAVRVAGLIALLIGGAAAVAVAFVVSRAIAAPIQHAVSLLAEIANGDLSHRIPANTQDEIGQLGQAINRLVDALSTLVRDVRHSAQLIATDATQIATGSVNLSQRTDEQAGNLQRTAASMEKLTATVHHNTATSQHAAQIANQATQAAQQGGQVVGHVIQTMTEINGTSSKITDITGVIDGIAFQTNILALNAAVEAARAGEQGRGFAVVASEVRMLAQRSGEAAKQIKELIEANVQTVNLGSQQAKGAGSSMDNILRQVSQMDQLVQEISQASQEQSQGLEQIGCAVAQLDTVTQENTSLVEQSTSVAADLGQQASRLTTLMAAFRL</sequence>
<dbReference type="OrthoDB" id="9763018at2"/>
<dbReference type="Gene3D" id="3.30.450.20">
    <property type="entry name" value="PAS domain"/>
    <property type="match status" value="1"/>
</dbReference>
<dbReference type="Pfam" id="PF00672">
    <property type="entry name" value="HAMP"/>
    <property type="match status" value="1"/>
</dbReference>
<dbReference type="InterPro" id="IPR004089">
    <property type="entry name" value="MCPsignal_dom"/>
</dbReference>
<evidence type="ECO:0000256" key="1">
    <source>
        <dbReference type="ARBA" id="ARBA00004370"/>
    </source>
</evidence>
<dbReference type="SMART" id="SM00283">
    <property type="entry name" value="MA"/>
    <property type="match status" value="1"/>
</dbReference>
<feature type="domain" description="Methyl-accepting transducer" evidence="5">
    <location>
        <begin position="373"/>
        <end position="602"/>
    </location>
</feature>
<dbReference type="Proteomes" id="UP000199766">
    <property type="component" value="Unassembled WGS sequence"/>
</dbReference>
<dbReference type="GO" id="GO:0006935">
    <property type="term" value="P:chemotaxis"/>
    <property type="evidence" value="ECO:0007669"/>
    <property type="project" value="TreeGrafter"/>
</dbReference>
<keyword evidence="4" id="KW-0812">Transmembrane</keyword>
<dbReference type="SUPFAM" id="SSF58104">
    <property type="entry name" value="Methyl-accepting chemotaxis protein (MCP) signaling domain"/>
    <property type="match status" value="1"/>
</dbReference>
<dbReference type="CDD" id="cd11386">
    <property type="entry name" value="MCP_signal"/>
    <property type="match status" value="1"/>
</dbReference>